<evidence type="ECO:0000256" key="6">
    <source>
        <dbReference type="ARBA" id="ARBA00023015"/>
    </source>
</evidence>
<comment type="subcellular location">
    <subcellularLocation>
        <location evidence="1">Nucleus</location>
    </subcellularLocation>
</comment>
<dbReference type="GO" id="GO:0000978">
    <property type="term" value="F:RNA polymerase II cis-regulatory region sequence-specific DNA binding"/>
    <property type="evidence" value="ECO:0007669"/>
    <property type="project" value="TreeGrafter"/>
</dbReference>
<dbReference type="PANTHER" id="PTHR23235">
    <property type="entry name" value="KRUEPPEL-LIKE TRANSCRIPTION FACTOR"/>
    <property type="match status" value="1"/>
</dbReference>
<evidence type="ECO:0000256" key="1">
    <source>
        <dbReference type="ARBA" id="ARBA00004123"/>
    </source>
</evidence>
<evidence type="ECO:0000256" key="4">
    <source>
        <dbReference type="ARBA" id="ARBA00022771"/>
    </source>
</evidence>
<dbReference type="InterPro" id="IPR013087">
    <property type="entry name" value="Znf_C2H2_type"/>
</dbReference>
<accession>A0AAV5SU11</accession>
<evidence type="ECO:0000256" key="8">
    <source>
        <dbReference type="ARBA" id="ARBA00023163"/>
    </source>
</evidence>
<organism evidence="12 13">
    <name type="scientific">Pristionchus entomophagus</name>
    <dbReference type="NCBI Taxonomy" id="358040"/>
    <lineage>
        <taxon>Eukaryota</taxon>
        <taxon>Metazoa</taxon>
        <taxon>Ecdysozoa</taxon>
        <taxon>Nematoda</taxon>
        <taxon>Chromadorea</taxon>
        <taxon>Rhabditida</taxon>
        <taxon>Rhabditina</taxon>
        <taxon>Diplogasteromorpha</taxon>
        <taxon>Diplogasteroidea</taxon>
        <taxon>Neodiplogasteridae</taxon>
        <taxon>Pristionchus</taxon>
    </lineage>
</organism>
<evidence type="ECO:0000256" key="7">
    <source>
        <dbReference type="ARBA" id="ARBA00023125"/>
    </source>
</evidence>
<dbReference type="Pfam" id="PF00096">
    <property type="entry name" value="zf-C2H2"/>
    <property type="match status" value="1"/>
</dbReference>
<dbReference type="Gene3D" id="3.30.160.60">
    <property type="entry name" value="Classic Zinc Finger"/>
    <property type="match status" value="1"/>
</dbReference>
<keyword evidence="13" id="KW-1185">Reference proteome</keyword>
<reference evidence="12" key="1">
    <citation type="submission" date="2023-10" db="EMBL/GenBank/DDBJ databases">
        <title>Genome assembly of Pristionchus species.</title>
        <authorList>
            <person name="Yoshida K."/>
            <person name="Sommer R.J."/>
        </authorList>
    </citation>
    <scope>NUCLEOTIDE SEQUENCE</scope>
    <source>
        <strain evidence="12">RS0144</strain>
    </source>
</reference>
<dbReference type="FunFam" id="3.30.160.60:FF:001228">
    <property type="entry name" value="Zinc finger protein 236"/>
    <property type="match status" value="1"/>
</dbReference>
<protein>
    <recommendedName>
        <fullName evidence="11">C2H2-type domain-containing protein</fullName>
    </recommendedName>
</protein>
<dbReference type="GO" id="GO:0005634">
    <property type="term" value="C:nucleus"/>
    <property type="evidence" value="ECO:0007669"/>
    <property type="project" value="UniProtKB-SubCell"/>
</dbReference>
<dbReference type="EMBL" id="BTSX01000002">
    <property type="protein sequence ID" value="GMS86287.1"/>
    <property type="molecule type" value="Genomic_DNA"/>
</dbReference>
<keyword evidence="2" id="KW-0479">Metal-binding</keyword>
<dbReference type="SUPFAM" id="SSF57667">
    <property type="entry name" value="beta-beta-alpha zinc fingers"/>
    <property type="match status" value="1"/>
</dbReference>
<proteinExistence type="predicted"/>
<feature type="domain" description="C2H2-type" evidence="11">
    <location>
        <begin position="41"/>
        <end position="68"/>
    </location>
</feature>
<dbReference type="GO" id="GO:0000981">
    <property type="term" value="F:DNA-binding transcription factor activity, RNA polymerase II-specific"/>
    <property type="evidence" value="ECO:0007669"/>
    <property type="project" value="TreeGrafter"/>
</dbReference>
<keyword evidence="9" id="KW-0539">Nucleus</keyword>
<feature type="non-terminal residue" evidence="12">
    <location>
        <position position="1"/>
    </location>
</feature>
<dbReference type="SMART" id="SM00355">
    <property type="entry name" value="ZnF_C2H2"/>
    <property type="match status" value="2"/>
</dbReference>
<dbReference type="GO" id="GO:0008270">
    <property type="term" value="F:zinc ion binding"/>
    <property type="evidence" value="ECO:0007669"/>
    <property type="project" value="UniProtKB-KW"/>
</dbReference>
<evidence type="ECO:0000259" key="11">
    <source>
        <dbReference type="PROSITE" id="PS50157"/>
    </source>
</evidence>
<keyword evidence="7" id="KW-0238">DNA-binding</keyword>
<keyword evidence="6" id="KW-0805">Transcription regulation</keyword>
<keyword evidence="4 10" id="KW-0863">Zinc-finger</keyword>
<sequence length="70" mass="7817">DEESKKPFKCALCGKRFSTSSHLQRHINIHIADDDPNKAKFECGICGRNYNSSNGLAAHKICHLVFFPVA</sequence>
<dbReference type="PROSITE" id="PS50157">
    <property type="entry name" value="ZINC_FINGER_C2H2_2"/>
    <property type="match status" value="2"/>
</dbReference>
<comment type="caution">
    <text evidence="12">The sequence shown here is derived from an EMBL/GenBank/DDBJ whole genome shotgun (WGS) entry which is preliminary data.</text>
</comment>
<dbReference type="PANTHER" id="PTHR23235:SF120">
    <property type="entry name" value="KRUPPEL-LIKE FACTOR 15"/>
    <property type="match status" value="1"/>
</dbReference>
<evidence type="ECO:0000256" key="3">
    <source>
        <dbReference type="ARBA" id="ARBA00022737"/>
    </source>
</evidence>
<name>A0AAV5SU11_9BILA</name>
<evidence type="ECO:0000313" key="12">
    <source>
        <dbReference type="EMBL" id="GMS86287.1"/>
    </source>
</evidence>
<keyword evidence="5" id="KW-0862">Zinc</keyword>
<dbReference type="PROSITE" id="PS00028">
    <property type="entry name" value="ZINC_FINGER_C2H2_1"/>
    <property type="match status" value="2"/>
</dbReference>
<keyword evidence="3" id="KW-0677">Repeat</keyword>
<gene>
    <name evidence="12" type="ORF">PENTCL1PPCAC_8462</name>
</gene>
<dbReference type="AlphaFoldDB" id="A0AAV5SU11"/>
<evidence type="ECO:0000313" key="13">
    <source>
        <dbReference type="Proteomes" id="UP001432027"/>
    </source>
</evidence>
<dbReference type="Pfam" id="PF13912">
    <property type="entry name" value="zf-C2H2_6"/>
    <property type="match status" value="1"/>
</dbReference>
<feature type="domain" description="C2H2-type" evidence="11">
    <location>
        <begin position="8"/>
        <end position="35"/>
    </location>
</feature>
<dbReference type="Proteomes" id="UP001432027">
    <property type="component" value="Unassembled WGS sequence"/>
</dbReference>
<evidence type="ECO:0000256" key="5">
    <source>
        <dbReference type="ARBA" id="ARBA00022833"/>
    </source>
</evidence>
<evidence type="ECO:0000256" key="2">
    <source>
        <dbReference type="ARBA" id="ARBA00022723"/>
    </source>
</evidence>
<evidence type="ECO:0000256" key="10">
    <source>
        <dbReference type="PROSITE-ProRule" id="PRU00042"/>
    </source>
</evidence>
<evidence type="ECO:0000256" key="9">
    <source>
        <dbReference type="ARBA" id="ARBA00023242"/>
    </source>
</evidence>
<keyword evidence="8" id="KW-0804">Transcription</keyword>
<dbReference type="InterPro" id="IPR036236">
    <property type="entry name" value="Znf_C2H2_sf"/>
</dbReference>